<dbReference type="OrthoDB" id="2123952at2759"/>
<comment type="caution">
    <text evidence="2">The sequence shown here is derived from an EMBL/GenBank/DDBJ whole genome shotgun (WGS) entry which is preliminary data.</text>
</comment>
<feature type="non-terminal residue" evidence="2">
    <location>
        <position position="59"/>
    </location>
</feature>
<organism evidence="2 3">
    <name type="scientific">Syncephalastrum racemosum</name>
    <name type="common">Filamentous fungus</name>
    <dbReference type="NCBI Taxonomy" id="13706"/>
    <lineage>
        <taxon>Eukaryota</taxon>
        <taxon>Fungi</taxon>
        <taxon>Fungi incertae sedis</taxon>
        <taxon>Mucoromycota</taxon>
        <taxon>Mucoromycotina</taxon>
        <taxon>Mucoromycetes</taxon>
        <taxon>Mucorales</taxon>
        <taxon>Syncephalastraceae</taxon>
        <taxon>Syncephalastrum</taxon>
    </lineage>
</organism>
<evidence type="ECO:0000313" key="3">
    <source>
        <dbReference type="Proteomes" id="UP000242180"/>
    </source>
</evidence>
<dbReference type="SUPFAM" id="SSF57701">
    <property type="entry name" value="Zn2/Cys6 DNA-binding domain"/>
    <property type="match status" value="1"/>
</dbReference>
<dbReference type="InterPro" id="IPR052783">
    <property type="entry name" value="Metabolic/Drug-Res_Regulator"/>
</dbReference>
<dbReference type="InterPro" id="IPR036864">
    <property type="entry name" value="Zn2-C6_fun-type_DNA-bd_sf"/>
</dbReference>
<dbReference type="PROSITE" id="PS50048">
    <property type="entry name" value="ZN2_CY6_FUNGAL_2"/>
    <property type="match status" value="1"/>
</dbReference>
<dbReference type="PANTHER" id="PTHR47655">
    <property type="entry name" value="QUINIC ACID UTILIZATION ACTIVATOR"/>
    <property type="match status" value="1"/>
</dbReference>
<dbReference type="GO" id="GO:0008270">
    <property type="term" value="F:zinc ion binding"/>
    <property type="evidence" value="ECO:0007669"/>
    <property type="project" value="InterPro"/>
</dbReference>
<dbReference type="GO" id="GO:0003677">
    <property type="term" value="F:DNA binding"/>
    <property type="evidence" value="ECO:0007669"/>
    <property type="project" value="InterPro"/>
</dbReference>
<dbReference type="PRINTS" id="PR00054">
    <property type="entry name" value="FUNGALZNCYS"/>
</dbReference>
<sequence>MLCLSDLCRRKKIKCDGGTPVCGNCVALGLSCSYKDTTKKRGPPKGYIEAVENRLHKLE</sequence>
<dbReference type="EMBL" id="MCGN01000004">
    <property type="protein sequence ID" value="ORY97627.1"/>
    <property type="molecule type" value="Genomic_DNA"/>
</dbReference>
<dbReference type="GO" id="GO:0045944">
    <property type="term" value="P:positive regulation of transcription by RNA polymerase II"/>
    <property type="evidence" value="ECO:0007669"/>
    <property type="project" value="TreeGrafter"/>
</dbReference>
<evidence type="ECO:0000313" key="2">
    <source>
        <dbReference type="EMBL" id="ORY97627.1"/>
    </source>
</evidence>
<dbReference type="AlphaFoldDB" id="A0A1X2HFD4"/>
<name>A0A1X2HFD4_SYNRA</name>
<dbReference type="GO" id="GO:0005634">
    <property type="term" value="C:nucleus"/>
    <property type="evidence" value="ECO:0007669"/>
    <property type="project" value="InterPro"/>
</dbReference>
<dbReference type="OMA" id="GLECHYL"/>
<dbReference type="PANTHER" id="PTHR47655:SF2">
    <property type="entry name" value="QUINIC ACID UTILIZATION ACTIVATOR"/>
    <property type="match status" value="1"/>
</dbReference>
<dbReference type="InterPro" id="IPR001138">
    <property type="entry name" value="Zn2Cys6_DnaBD"/>
</dbReference>
<dbReference type="SMART" id="SM00066">
    <property type="entry name" value="GAL4"/>
    <property type="match status" value="1"/>
</dbReference>
<dbReference type="CDD" id="cd00067">
    <property type="entry name" value="GAL4"/>
    <property type="match status" value="1"/>
</dbReference>
<accession>A0A1X2HFD4</accession>
<dbReference type="STRING" id="13706.A0A1X2HFD4"/>
<protein>
    <recommendedName>
        <fullName evidence="1">Zn(2)-C6 fungal-type domain-containing protein</fullName>
    </recommendedName>
</protein>
<dbReference type="Pfam" id="PF00172">
    <property type="entry name" value="Zn_clus"/>
    <property type="match status" value="1"/>
</dbReference>
<feature type="domain" description="Zn(2)-C6 fungal-type" evidence="1">
    <location>
        <begin position="8"/>
        <end position="34"/>
    </location>
</feature>
<dbReference type="InterPro" id="IPR020448">
    <property type="entry name" value="Maltose_ferment_reg_DNA-bd"/>
</dbReference>
<reference evidence="2 3" key="1">
    <citation type="submission" date="2016-07" db="EMBL/GenBank/DDBJ databases">
        <title>Pervasive Adenine N6-methylation of Active Genes in Fungi.</title>
        <authorList>
            <consortium name="DOE Joint Genome Institute"/>
            <person name="Mondo S.J."/>
            <person name="Dannebaum R.O."/>
            <person name="Kuo R.C."/>
            <person name="Labutti K."/>
            <person name="Haridas S."/>
            <person name="Kuo A."/>
            <person name="Salamov A."/>
            <person name="Ahrendt S.R."/>
            <person name="Lipzen A."/>
            <person name="Sullivan W."/>
            <person name="Andreopoulos W.B."/>
            <person name="Clum A."/>
            <person name="Lindquist E."/>
            <person name="Daum C."/>
            <person name="Ramamoorthy G.K."/>
            <person name="Gryganskyi A."/>
            <person name="Culley D."/>
            <person name="Magnuson J.K."/>
            <person name="James T.Y."/>
            <person name="O'Malley M.A."/>
            <person name="Stajich J.E."/>
            <person name="Spatafora J.W."/>
            <person name="Visel A."/>
            <person name="Grigoriev I.V."/>
        </authorList>
    </citation>
    <scope>NUCLEOTIDE SEQUENCE [LARGE SCALE GENOMIC DNA]</scope>
    <source>
        <strain evidence="2 3">NRRL 2496</strain>
    </source>
</reference>
<dbReference type="Proteomes" id="UP000242180">
    <property type="component" value="Unassembled WGS sequence"/>
</dbReference>
<proteinExistence type="predicted"/>
<dbReference type="GO" id="GO:0000981">
    <property type="term" value="F:DNA-binding transcription factor activity, RNA polymerase II-specific"/>
    <property type="evidence" value="ECO:0007669"/>
    <property type="project" value="InterPro"/>
</dbReference>
<evidence type="ECO:0000259" key="1">
    <source>
        <dbReference type="PROSITE" id="PS50048"/>
    </source>
</evidence>
<gene>
    <name evidence="2" type="ORF">BCR43DRAFT_437727</name>
</gene>
<dbReference type="InParanoid" id="A0A1X2HFD4"/>
<dbReference type="Gene3D" id="4.10.240.10">
    <property type="entry name" value="Zn(2)-C6 fungal-type DNA-binding domain"/>
    <property type="match status" value="1"/>
</dbReference>
<keyword evidence="3" id="KW-1185">Reference proteome</keyword>